<feature type="compositionally biased region" description="Basic and acidic residues" evidence="1">
    <location>
        <begin position="120"/>
        <end position="132"/>
    </location>
</feature>
<dbReference type="NCBIfam" id="NF033580">
    <property type="entry name" value="transpos_IS5_3"/>
    <property type="match status" value="1"/>
</dbReference>
<evidence type="ECO:0000313" key="5">
    <source>
        <dbReference type="Proteomes" id="UP000318878"/>
    </source>
</evidence>
<dbReference type="OrthoDB" id="212263at2"/>
<name>A0A5C5UWM3_9BACT</name>
<dbReference type="RefSeq" id="WP_146436126.1">
    <property type="nucleotide sequence ID" value="NZ_SJPF01000006.1"/>
</dbReference>
<feature type="region of interest" description="Disordered" evidence="1">
    <location>
        <begin position="107"/>
        <end position="132"/>
    </location>
</feature>
<comment type="caution">
    <text evidence="4">The sequence shown here is derived from an EMBL/GenBank/DDBJ whole genome shotgun (WGS) entry which is preliminary data.</text>
</comment>
<evidence type="ECO:0000256" key="1">
    <source>
        <dbReference type="SAM" id="MobiDB-lite"/>
    </source>
</evidence>
<dbReference type="PANTHER" id="PTHR30007:SF0">
    <property type="entry name" value="TRANSPOSASE"/>
    <property type="match status" value="1"/>
</dbReference>
<dbReference type="GO" id="GO:0004803">
    <property type="term" value="F:transposase activity"/>
    <property type="evidence" value="ECO:0007669"/>
    <property type="project" value="InterPro"/>
</dbReference>
<dbReference type="Proteomes" id="UP000318878">
    <property type="component" value="Unassembled WGS sequence"/>
</dbReference>
<sequence>MSDEVRKRYPSDLTDQQWELIEGLIPRYRQSKKGGRPRSVDMREVVNTIFYQCRSGCQWDMLPHDLLPKSTVYDYFARWRDDGTLRRINETLVGAIRQLEASSEQIDPSAASIDSQSVKTSERSSSRGYDGGKKITGRKRNIAVDALGLLLAVVVTIASVDDAVAARPVMKQLTQAKQPRLEVVWADSKYHNHDLNAWLAEQKNIPWKLEIVRRPVGVKGFVLLPKRWVAERTLSWLGRWRRLSRDYEHRTDSSEAMVQVASIGRMLRRLAPPPGQVPFKYRVAA</sequence>
<feature type="domain" description="Transposase IS4-like" evidence="2">
    <location>
        <begin position="108"/>
        <end position="259"/>
    </location>
</feature>
<accession>A0A5C5UWM3</accession>
<proteinExistence type="predicted"/>
<reference evidence="4 5" key="1">
    <citation type="submission" date="2019-02" db="EMBL/GenBank/DDBJ databases">
        <title>Deep-cultivation of Planctomycetes and their phenomic and genomic characterization uncovers novel biology.</title>
        <authorList>
            <person name="Wiegand S."/>
            <person name="Jogler M."/>
            <person name="Boedeker C."/>
            <person name="Pinto D."/>
            <person name="Vollmers J."/>
            <person name="Rivas-Marin E."/>
            <person name="Kohn T."/>
            <person name="Peeters S.H."/>
            <person name="Heuer A."/>
            <person name="Rast P."/>
            <person name="Oberbeckmann S."/>
            <person name="Bunk B."/>
            <person name="Jeske O."/>
            <person name="Meyerdierks A."/>
            <person name="Storesund J.E."/>
            <person name="Kallscheuer N."/>
            <person name="Luecker S."/>
            <person name="Lage O.M."/>
            <person name="Pohl T."/>
            <person name="Merkel B.J."/>
            <person name="Hornburger P."/>
            <person name="Mueller R.-W."/>
            <person name="Bruemmer F."/>
            <person name="Labrenz M."/>
            <person name="Spormann A.M."/>
            <person name="Op Den Camp H."/>
            <person name="Overmann J."/>
            <person name="Amann R."/>
            <person name="Jetten M.S.M."/>
            <person name="Mascher T."/>
            <person name="Medema M.H."/>
            <person name="Devos D.P."/>
            <person name="Kaster A.-K."/>
            <person name="Ovreas L."/>
            <person name="Rohde M."/>
            <person name="Galperin M.Y."/>
            <person name="Jogler C."/>
        </authorList>
    </citation>
    <scope>NUCLEOTIDE SEQUENCE [LARGE SCALE GENOMIC DNA]</scope>
    <source>
        <strain evidence="4 5">Enr8</strain>
    </source>
</reference>
<dbReference type="GO" id="GO:0006313">
    <property type="term" value="P:DNA transposition"/>
    <property type="evidence" value="ECO:0007669"/>
    <property type="project" value="InterPro"/>
</dbReference>
<evidence type="ECO:0000259" key="3">
    <source>
        <dbReference type="Pfam" id="PF13340"/>
    </source>
</evidence>
<dbReference type="Pfam" id="PF13340">
    <property type="entry name" value="DUF4096"/>
    <property type="match status" value="1"/>
</dbReference>
<evidence type="ECO:0000259" key="2">
    <source>
        <dbReference type="Pfam" id="PF01609"/>
    </source>
</evidence>
<protein>
    <submittedName>
        <fullName evidence="4">Transposase DDE domain protein</fullName>
    </submittedName>
</protein>
<feature type="domain" description="Insertion element IS402-like" evidence="3">
    <location>
        <begin position="13"/>
        <end position="88"/>
    </location>
</feature>
<dbReference type="InterPro" id="IPR025161">
    <property type="entry name" value="IS402-like_dom"/>
</dbReference>
<dbReference type="PANTHER" id="PTHR30007">
    <property type="entry name" value="PHP DOMAIN PROTEIN"/>
    <property type="match status" value="1"/>
</dbReference>
<dbReference type="EMBL" id="SJPF01000006">
    <property type="protein sequence ID" value="TWT29957.1"/>
    <property type="molecule type" value="Genomic_DNA"/>
</dbReference>
<dbReference type="GO" id="GO:0003677">
    <property type="term" value="F:DNA binding"/>
    <property type="evidence" value="ECO:0007669"/>
    <property type="project" value="InterPro"/>
</dbReference>
<keyword evidence="5" id="KW-1185">Reference proteome</keyword>
<evidence type="ECO:0000313" key="4">
    <source>
        <dbReference type="EMBL" id="TWT29957.1"/>
    </source>
</evidence>
<dbReference type="AlphaFoldDB" id="A0A5C5UWM3"/>
<dbReference type="InterPro" id="IPR002559">
    <property type="entry name" value="Transposase_11"/>
</dbReference>
<organism evidence="4 5">
    <name type="scientific">Blastopirellula retiformator</name>
    <dbReference type="NCBI Taxonomy" id="2527970"/>
    <lineage>
        <taxon>Bacteria</taxon>
        <taxon>Pseudomonadati</taxon>
        <taxon>Planctomycetota</taxon>
        <taxon>Planctomycetia</taxon>
        <taxon>Pirellulales</taxon>
        <taxon>Pirellulaceae</taxon>
        <taxon>Blastopirellula</taxon>
    </lineage>
</organism>
<feature type="compositionally biased region" description="Polar residues" evidence="1">
    <location>
        <begin position="107"/>
        <end position="119"/>
    </location>
</feature>
<gene>
    <name evidence="4" type="ORF">Enr8_46140</name>
</gene>
<dbReference type="Pfam" id="PF01609">
    <property type="entry name" value="DDE_Tnp_1"/>
    <property type="match status" value="1"/>
</dbReference>